<dbReference type="Gene3D" id="3.30.360.10">
    <property type="entry name" value="Dihydrodipicolinate Reductase, domain 2"/>
    <property type="match status" value="1"/>
</dbReference>
<dbReference type="InterPro" id="IPR055170">
    <property type="entry name" value="GFO_IDH_MocA-like_dom"/>
</dbReference>
<dbReference type="InterPro" id="IPR036291">
    <property type="entry name" value="NAD(P)-bd_dom_sf"/>
</dbReference>
<dbReference type="PANTHER" id="PTHR43377">
    <property type="entry name" value="BILIVERDIN REDUCTASE A"/>
    <property type="match status" value="1"/>
</dbReference>
<dbReference type="SUPFAM" id="SSF55347">
    <property type="entry name" value="Glyceraldehyde-3-phosphate dehydrogenase-like, C-terminal domain"/>
    <property type="match status" value="1"/>
</dbReference>
<dbReference type="Pfam" id="PF22725">
    <property type="entry name" value="GFO_IDH_MocA_C3"/>
    <property type="match status" value="1"/>
</dbReference>
<feature type="domain" description="Gfo/Idh/MocA-like oxidoreductase N-terminal" evidence="1">
    <location>
        <begin position="7"/>
        <end position="114"/>
    </location>
</feature>
<dbReference type="InterPro" id="IPR051450">
    <property type="entry name" value="Gfo/Idh/MocA_Oxidoreductases"/>
</dbReference>
<protein>
    <recommendedName>
        <fullName evidence="4">Gfo/Idh/MocA-like oxidoreductase N-terminal domain-containing protein</fullName>
    </recommendedName>
</protein>
<reference evidence="3" key="1">
    <citation type="submission" date="2014-06" db="EMBL/GenBank/DDBJ databases">
        <title>Key roles for freshwater Actinobacteria revealed by deep metagenomic sequencing.</title>
        <authorList>
            <person name="Ghai R."/>
            <person name="Mizuno C.M."/>
            <person name="Picazo A."/>
            <person name="Camacho A."/>
            <person name="Rodriguez-Valera F."/>
        </authorList>
    </citation>
    <scope>NUCLEOTIDE SEQUENCE</scope>
</reference>
<dbReference type="InterPro" id="IPR000683">
    <property type="entry name" value="Gfo/Idh/MocA-like_OxRdtase_N"/>
</dbReference>
<name>A0A094PU14_9ZZZZ</name>
<gene>
    <name evidence="3" type="ORF">GM51_16790</name>
</gene>
<dbReference type="Pfam" id="PF01408">
    <property type="entry name" value="GFO_IDH_MocA"/>
    <property type="match status" value="1"/>
</dbReference>
<dbReference type="SUPFAM" id="SSF51735">
    <property type="entry name" value="NAD(P)-binding Rossmann-fold domains"/>
    <property type="match status" value="1"/>
</dbReference>
<dbReference type="Gene3D" id="3.40.50.720">
    <property type="entry name" value="NAD(P)-binding Rossmann-like Domain"/>
    <property type="match status" value="1"/>
</dbReference>
<evidence type="ECO:0008006" key="4">
    <source>
        <dbReference type="Google" id="ProtNLM"/>
    </source>
</evidence>
<evidence type="ECO:0000259" key="2">
    <source>
        <dbReference type="Pfam" id="PF22725"/>
    </source>
</evidence>
<dbReference type="EMBL" id="JNSL01000141">
    <property type="protein sequence ID" value="KGA14632.1"/>
    <property type="molecule type" value="Genomic_DNA"/>
</dbReference>
<evidence type="ECO:0000259" key="1">
    <source>
        <dbReference type="Pfam" id="PF01408"/>
    </source>
</evidence>
<comment type="caution">
    <text evidence="3">The sequence shown here is derived from an EMBL/GenBank/DDBJ whole genome shotgun (WGS) entry which is preliminary data.</text>
</comment>
<accession>A0A094PU14</accession>
<feature type="domain" description="GFO/IDH/MocA-like oxidoreductase" evidence="2">
    <location>
        <begin position="133"/>
        <end position="253"/>
    </location>
</feature>
<dbReference type="GO" id="GO:0000166">
    <property type="term" value="F:nucleotide binding"/>
    <property type="evidence" value="ECO:0007669"/>
    <property type="project" value="InterPro"/>
</dbReference>
<proteinExistence type="predicted"/>
<evidence type="ECO:0000313" key="3">
    <source>
        <dbReference type="EMBL" id="KGA14632.1"/>
    </source>
</evidence>
<dbReference type="PANTHER" id="PTHR43377:SF1">
    <property type="entry name" value="BILIVERDIN REDUCTASE A"/>
    <property type="match status" value="1"/>
</dbReference>
<dbReference type="AlphaFoldDB" id="A0A094PU14"/>
<organism evidence="3">
    <name type="scientific">freshwater metagenome</name>
    <dbReference type="NCBI Taxonomy" id="449393"/>
    <lineage>
        <taxon>unclassified sequences</taxon>
        <taxon>metagenomes</taxon>
        <taxon>ecological metagenomes</taxon>
    </lineage>
</organism>
<sequence>MTKKLTAAVIGVGMIGRLHAMAYWQNARTALVGVVDADFEKAKSVAQEFETTAYRSLAELISSEHPEVLSVAVREDVRYKIAIEAAKSGANLLLEKPLAPNLAEADSLLDEIEKISLNKQHTVNFVLRADQRYAEIKQRIDQGALGEICTVFARRRGTSAGADIYGPWTNLLISTAIHDLDAIMWTTGATIERVYAESVVKKCAQWNHEDAVVATLKLSNGAIATLETSWVMPPNYYSPLEAQFDVVGTGGNARITGSNQGVEIFSESGYSLPELSSWPIHQGKLSGALRNSIDNFIDCVYFDRKPLITLTEARNAQSVVAALQESLKTGQATNVDLRKRIDK</sequence>